<dbReference type="OrthoDB" id="337581at2759"/>
<dbReference type="SUPFAM" id="SSF55979">
    <property type="entry name" value="DNA clamp"/>
    <property type="match status" value="1"/>
</dbReference>
<accession>A0A165HD62</accession>
<keyword evidence="8" id="KW-1185">Reference proteome</keyword>
<organism evidence="7 8">
    <name type="scientific">Laetiporus sulphureus 93-53</name>
    <dbReference type="NCBI Taxonomy" id="1314785"/>
    <lineage>
        <taxon>Eukaryota</taxon>
        <taxon>Fungi</taxon>
        <taxon>Dikarya</taxon>
        <taxon>Basidiomycota</taxon>
        <taxon>Agaricomycotina</taxon>
        <taxon>Agaricomycetes</taxon>
        <taxon>Polyporales</taxon>
        <taxon>Laetiporus</taxon>
    </lineage>
</organism>
<dbReference type="GO" id="GO:0030896">
    <property type="term" value="C:checkpoint clamp complex"/>
    <property type="evidence" value="ECO:0007669"/>
    <property type="project" value="TreeGrafter"/>
</dbReference>
<evidence type="ECO:0000256" key="5">
    <source>
        <dbReference type="ARBA" id="ARBA00023242"/>
    </source>
</evidence>
<evidence type="ECO:0000256" key="1">
    <source>
        <dbReference type="ARBA" id="ARBA00004123"/>
    </source>
</evidence>
<keyword evidence="4" id="KW-0234">DNA repair</keyword>
<evidence type="ECO:0000313" key="8">
    <source>
        <dbReference type="Proteomes" id="UP000076871"/>
    </source>
</evidence>
<gene>
    <name evidence="7" type="ORF">LAESUDRAFT_720822</name>
</gene>
<dbReference type="GO" id="GO:0006281">
    <property type="term" value="P:DNA repair"/>
    <property type="evidence" value="ECO:0007669"/>
    <property type="project" value="UniProtKB-KW"/>
</dbReference>
<dbReference type="STRING" id="1314785.A0A165HD62"/>
<comment type="similarity">
    <text evidence="2">Belongs to the rad1 family.</text>
</comment>
<feature type="region of interest" description="Disordered" evidence="6">
    <location>
        <begin position="115"/>
        <end position="159"/>
    </location>
</feature>
<dbReference type="FunCoup" id="A0A165HD62">
    <property type="interactions" value="566"/>
</dbReference>
<dbReference type="RefSeq" id="XP_040769317.1">
    <property type="nucleotide sequence ID" value="XM_040907893.1"/>
</dbReference>
<dbReference type="Pfam" id="PF02144">
    <property type="entry name" value="Rad1"/>
    <property type="match status" value="1"/>
</dbReference>
<reference evidence="7 8" key="1">
    <citation type="journal article" date="2016" name="Mol. Biol. Evol.">
        <title>Comparative Genomics of Early-Diverging Mushroom-Forming Fungi Provides Insights into the Origins of Lignocellulose Decay Capabilities.</title>
        <authorList>
            <person name="Nagy L.G."/>
            <person name="Riley R."/>
            <person name="Tritt A."/>
            <person name="Adam C."/>
            <person name="Daum C."/>
            <person name="Floudas D."/>
            <person name="Sun H."/>
            <person name="Yadav J.S."/>
            <person name="Pangilinan J."/>
            <person name="Larsson K.H."/>
            <person name="Matsuura K."/>
            <person name="Barry K."/>
            <person name="Labutti K."/>
            <person name="Kuo R."/>
            <person name="Ohm R.A."/>
            <person name="Bhattacharya S.S."/>
            <person name="Shirouzu T."/>
            <person name="Yoshinaga Y."/>
            <person name="Martin F.M."/>
            <person name="Grigoriev I.V."/>
            <person name="Hibbett D.S."/>
        </authorList>
    </citation>
    <scope>NUCLEOTIDE SEQUENCE [LARGE SCALE GENOMIC DNA]</scope>
    <source>
        <strain evidence="7 8">93-53</strain>
    </source>
</reference>
<evidence type="ECO:0000256" key="4">
    <source>
        <dbReference type="ARBA" id="ARBA00023204"/>
    </source>
</evidence>
<dbReference type="Gene3D" id="3.70.10.10">
    <property type="match status" value="2"/>
</dbReference>
<dbReference type="EMBL" id="KV427607">
    <property type="protein sequence ID" value="KZT11577.1"/>
    <property type="molecule type" value="Genomic_DNA"/>
</dbReference>
<comment type="subcellular location">
    <subcellularLocation>
        <location evidence="1">Nucleus</location>
    </subcellularLocation>
</comment>
<dbReference type="GO" id="GO:0000077">
    <property type="term" value="P:DNA damage checkpoint signaling"/>
    <property type="evidence" value="ECO:0007669"/>
    <property type="project" value="InterPro"/>
</dbReference>
<dbReference type="PANTHER" id="PTHR10870">
    <property type="entry name" value="CELL CYCLE CHECKPOINT PROTEIN RAD1"/>
    <property type="match status" value="1"/>
</dbReference>
<proteinExistence type="inferred from homology"/>
<keyword evidence="5" id="KW-0539">Nucleus</keyword>
<keyword evidence="3" id="KW-0227">DNA damage</keyword>
<dbReference type="AlphaFoldDB" id="A0A165HD62"/>
<protein>
    <submittedName>
        <fullName evidence="7">Rad1-domain-containing protein</fullName>
    </submittedName>
</protein>
<dbReference type="Proteomes" id="UP000076871">
    <property type="component" value="Unassembled WGS sequence"/>
</dbReference>
<evidence type="ECO:0000256" key="6">
    <source>
        <dbReference type="SAM" id="MobiDB-lite"/>
    </source>
</evidence>
<dbReference type="PRINTS" id="PR01245">
    <property type="entry name" value="RAD1REC1"/>
</dbReference>
<dbReference type="GeneID" id="63824922"/>
<evidence type="ECO:0000256" key="3">
    <source>
        <dbReference type="ARBA" id="ARBA00022763"/>
    </source>
</evidence>
<dbReference type="PANTHER" id="PTHR10870:SF0">
    <property type="entry name" value="CELL CYCLE CHECKPOINT PROTEIN RAD1"/>
    <property type="match status" value="1"/>
</dbReference>
<dbReference type="InParanoid" id="A0A165HD62"/>
<evidence type="ECO:0000256" key="2">
    <source>
        <dbReference type="ARBA" id="ARBA00010991"/>
    </source>
</evidence>
<dbReference type="InterPro" id="IPR046938">
    <property type="entry name" value="DNA_clamp_sf"/>
</dbReference>
<dbReference type="InterPro" id="IPR003021">
    <property type="entry name" value="Rad1_Rec1_Rad17"/>
</dbReference>
<evidence type="ECO:0000313" key="7">
    <source>
        <dbReference type="EMBL" id="KZT11577.1"/>
    </source>
</evidence>
<sequence>MSQEDQDKTLIASVHDLRYFVALLRGISFNNRATVRASAAGLAIFVEEARSLLAVAYIFSGIFDEYIFNPEPPSGSAPESSQEEDSCAVFEIPLNTLTECLNVFGTATASNSASNASRFRKWGDNGEDDEEEHLNQGGSGRNNPDPARGSGNGRIDQYFGSDKGTGMRLTYAGPGHPVTLLVAEDANGPTATCEVTTFDPEPILELDFNETPCIMKVILKSSWLRDALSELDPSCERLTIICNPPPPPGRAALPSSQARLRLQAIGNFGSTEMDYPNDKEVLETCECAEQISFSYSFRHISRAQRALQSSTKTSLRINEEGLLSLQLIMPSPRFRDDGNSDGFIEFRVRVTSQAHAIPADDLLIVPAIG</sequence>
<name>A0A165HD62_9APHY</name>